<dbReference type="PANTHER" id="PTHR43544:SF7">
    <property type="entry name" value="NADB-LER2"/>
    <property type="match status" value="1"/>
</dbReference>
<comment type="similarity">
    <text evidence="1">Belongs to the short-chain dehydrogenases/reductases (SDR) family.</text>
</comment>
<proteinExistence type="inferred from homology"/>
<evidence type="ECO:0000313" key="4">
    <source>
        <dbReference type="EMBL" id="KAK8043494.1"/>
    </source>
</evidence>
<dbReference type="PANTHER" id="PTHR43544">
    <property type="entry name" value="SHORT-CHAIN DEHYDROGENASE/REDUCTASE"/>
    <property type="match status" value="1"/>
</dbReference>
<evidence type="ECO:0000256" key="3">
    <source>
        <dbReference type="ARBA" id="ARBA00023002"/>
    </source>
</evidence>
<dbReference type="Gene3D" id="3.40.50.720">
    <property type="entry name" value="NAD(P)-binding Rossmann-like Domain"/>
    <property type="match status" value="1"/>
</dbReference>
<dbReference type="InterPro" id="IPR002347">
    <property type="entry name" value="SDR_fam"/>
</dbReference>
<dbReference type="InterPro" id="IPR036291">
    <property type="entry name" value="NAD(P)-bd_dom_sf"/>
</dbReference>
<accession>A0ABR1TA62</accession>
<comment type="caution">
    <text evidence="4">The sequence shown here is derived from an EMBL/GenBank/DDBJ whole genome shotgun (WGS) entry which is preliminary data.</text>
</comment>
<dbReference type="InterPro" id="IPR051468">
    <property type="entry name" value="Fungal_SecMetab_SDRs"/>
</dbReference>
<gene>
    <name evidence="4" type="ORF">PG993_005924</name>
</gene>
<evidence type="ECO:0000256" key="2">
    <source>
        <dbReference type="ARBA" id="ARBA00022857"/>
    </source>
</evidence>
<keyword evidence="5" id="KW-1185">Reference proteome</keyword>
<reference evidence="4 5" key="1">
    <citation type="submission" date="2023-01" db="EMBL/GenBank/DDBJ databases">
        <title>Analysis of 21 Apiospora genomes using comparative genomics revels a genus with tremendous synthesis potential of carbohydrate active enzymes and secondary metabolites.</title>
        <authorList>
            <person name="Sorensen T."/>
        </authorList>
    </citation>
    <scope>NUCLEOTIDE SEQUENCE [LARGE SCALE GENOMIC DNA]</scope>
    <source>
        <strain evidence="4 5">CBS 33761</strain>
    </source>
</reference>
<dbReference type="Pfam" id="PF00106">
    <property type="entry name" value="adh_short"/>
    <property type="match status" value="1"/>
</dbReference>
<dbReference type="SUPFAM" id="SSF51735">
    <property type="entry name" value="NAD(P)-binding Rossmann-fold domains"/>
    <property type="match status" value="1"/>
</dbReference>
<organism evidence="4 5">
    <name type="scientific">Apiospora rasikravindrae</name>
    <dbReference type="NCBI Taxonomy" id="990691"/>
    <lineage>
        <taxon>Eukaryota</taxon>
        <taxon>Fungi</taxon>
        <taxon>Dikarya</taxon>
        <taxon>Ascomycota</taxon>
        <taxon>Pezizomycotina</taxon>
        <taxon>Sordariomycetes</taxon>
        <taxon>Xylariomycetidae</taxon>
        <taxon>Amphisphaeriales</taxon>
        <taxon>Apiosporaceae</taxon>
        <taxon>Apiospora</taxon>
    </lineage>
</organism>
<keyword evidence="2" id="KW-0521">NADP</keyword>
<dbReference type="EMBL" id="JAQQWK010000004">
    <property type="protein sequence ID" value="KAK8043494.1"/>
    <property type="molecule type" value="Genomic_DNA"/>
</dbReference>
<sequence>MTGSLEGWFSLLTYSAGIGMKLVEICLSRPNYTVIGSARDDTSPGLAELKSITPAEGSALLLVHIDSASAEDPKKAAAAVEAAGVDHVDIVVANAGGSPLPILPLEEVPMSDLVRDFRTNAAGVLTLFQAFRPLLRRARSPKWASITSAAGSIGLVGQMNSFILTAYATSKAAQNYLTHHVKSVPGNWLAKRIGLDEAPLTPEESATAVLKTIDGATREKVLGKLISAMDGAVLPW</sequence>
<name>A0ABR1TA62_9PEZI</name>
<evidence type="ECO:0000313" key="5">
    <source>
        <dbReference type="Proteomes" id="UP001444661"/>
    </source>
</evidence>
<evidence type="ECO:0000256" key="1">
    <source>
        <dbReference type="ARBA" id="ARBA00006484"/>
    </source>
</evidence>
<keyword evidence="3" id="KW-0560">Oxidoreductase</keyword>
<dbReference type="Proteomes" id="UP001444661">
    <property type="component" value="Unassembled WGS sequence"/>
</dbReference>
<protein>
    <submittedName>
        <fullName evidence="4">NAD(P)-binding Rossmann-fold containing protein</fullName>
    </submittedName>
</protein>